<dbReference type="SUPFAM" id="SSF47598">
    <property type="entry name" value="Ribbon-helix-helix"/>
    <property type="match status" value="1"/>
</dbReference>
<keyword evidence="2" id="KW-1185">Reference proteome</keyword>
<protein>
    <submittedName>
        <fullName evidence="1">CopG family ribbon-helix-helix protein</fullName>
    </submittedName>
</protein>
<reference evidence="1" key="1">
    <citation type="submission" date="2023-02" db="EMBL/GenBank/DDBJ databases">
        <title>Description of Roseinatronobacter alkalisoli sp. nov., an alkaliphilic bacerium isolated from soda soil.</title>
        <authorList>
            <person name="Wei W."/>
        </authorList>
    </citation>
    <scope>NUCLEOTIDE SEQUENCE</scope>
    <source>
        <strain evidence="1">HJB301</strain>
    </source>
</reference>
<dbReference type="InterPro" id="IPR052991">
    <property type="entry name" value="Non-func_TypeII_TA_Antitoxin"/>
</dbReference>
<evidence type="ECO:0000313" key="2">
    <source>
        <dbReference type="Proteomes" id="UP001431784"/>
    </source>
</evidence>
<dbReference type="PANTHER" id="PTHR40688:SF2">
    <property type="entry name" value="RIBBON-HELIX-HELIX PROTEIN COPG DOMAIN-CONTAINING PROTEIN"/>
    <property type="match status" value="1"/>
</dbReference>
<comment type="caution">
    <text evidence="1">The sequence shown here is derived from an EMBL/GenBank/DDBJ whole genome shotgun (WGS) entry which is preliminary data.</text>
</comment>
<dbReference type="RefSeq" id="WP_274352708.1">
    <property type="nucleotide sequence ID" value="NZ_JAQZSM010000011.1"/>
</dbReference>
<name>A0ABT5TD08_9RHOB</name>
<dbReference type="InterPro" id="IPR010985">
    <property type="entry name" value="Ribbon_hlx_hlx"/>
</dbReference>
<gene>
    <name evidence="1" type="ORF">PUT78_13080</name>
</gene>
<organism evidence="1 2">
    <name type="scientific">Roseinatronobacter alkalisoli</name>
    <dbReference type="NCBI Taxonomy" id="3028235"/>
    <lineage>
        <taxon>Bacteria</taxon>
        <taxon>Pseudomonadati</taxon>
        <taxon>Pseudomonadota</taxon>
        <taxon>Alphaproteobacteria</taxon>
        <taxon>Rhodobacterales</taxon>
        <taxon>Paracoccaceae</taxon>
        <taxon>Roseinatronobacter</taxon>
    </lineage>
</organism>
<dbReference type="EMBL" id="JAQZSM010000011">
    <property type="protein sequence ID" value="MDD7972032.1"/>
    <property type="molecule type" value="Genomic_DNA"/>
</dbReference>
<proteinExistence type="predicted"/>
<dbReference type="CDD" id="cd22233">
    <property type="entry name" value="RHH_CopAso-like"/>
    <property type="match status" value="1"/>
</dbReference>
<evidence type="ECO:0000313" key="1">
    <source>
        <dbReference type="EMBL" id="MDD7972032.1"/>
    </source>
</evidence>
<sequence>MPASTTMTIRLSPEVKDKLGRLARGTRRSRSFLASEAVEAYVARELEIIDGIQRGLADVAAGRVVSHDAAMDELRSVIDAAQDGKA</sequence>
<dbReference type="Proteomes" id="UP001431784">
    <property type="component" value="Unassembled WGS sequence"/>
</dbReference>
<dbReference type="PANTHER" id="PTHR40688">
    <property type="match status" value="1"/>
</dbReference>
<accession>A0ABT5TD08</accession>